<keyword evidence="3" id="KW-1185">Reference proteome</keyword>
<reference evidence="3" key="1">
    <citation type="submission" date="2016-10" db="EMBL/GenBank/DDBJ databases">
        <authorList>
            <person name="Varghese N."/>
            <person name="Submissions S."/>
        </authorList>
    </citation>
    <scope>NUCLEOTIDE SEQUENCE [LARGE SCALE GENOMIC DNA]</scope>
    <source>
        <strain evidence="3">Nm69</strain>
    </source>
</reference>
<protein>
    <submittedName>
        <fullName evidence="2">Putative Holin-X, holin superfamily III</fullName>
    </submittedName>
</protein>
<accession>A0A1I4DPE0</accession>
<dbReference type="Pfam" id="PF07332">
    <property type="entry name" value="Phage_holin_3_6"/>
    <property type="match status" value="1"/>
</dbReference>
<name>A0A1I4DPE0_9PROT</name>
<dbReference type="OrthoDB" id="8547916at2"/>
<organism evidence="2 3">
    <name type="scientific">Nitrosomonas aestuarii</name>
    <dbReference type="NCBI Taxonomy" id="52441"/>
    <lineage>
        <taxon>Bacteria</taxon>
        <taxon>Pseudomonadati</taxon>
        <taxon>Pseudomonadota</taxon>
        <taxon>Betaproteobacteria</taxon>
        <taxon>Nitrosomonadales</taxon>
        <taxon>Nitrosomonadaceae</taxon>
        <taxon>Nitrosomonas</taxon>
    </lineage>
</organism>
<keyword evidence="1" id="KW-0812">Transmembrane</keyword>
<keyword evidence="1" id="KW-0472">Membrane</keyword>
<evidence type="ECO:0000313" key="3">
    <source>
        <dbReference type="Proteomes" id="UP000199533"/>
    </source>
</evidence>
<dbReference type="STRING" id="52441.SAMN05216302_102243"/>
<sequence length="134" mass="14643">MQTDKEDRTLSTLLKDLAQQTSDLVRQETKLAIAEMSEKKSETKRNLTALATGAGLLLVGLIYILDAVVYGLAELLPPDYSPWLAALVVGIVTSLIGYLLIIMSKSNLAPENLTPRTADSLQRDKNMVKENLNG</sequence>
<proteinExistence type="predicted"/>
<dbReference type="InterPro" id="IPR009937">
    <property type="entry name" value="Phage_holin_3_6"/>
</dbReference>
<feature type="transmembrane region" description="Helical" evidence="1">
    <location>
        <begin position="47"/>
        <end position="71"/>
    </location>
</feature>
<dbReference type="RefSeq" id="WP_090700974.1">
    <property type="nucleotide sequence ID" value="NZ_FOSP01000022.1"/>
</dbReference>
<evidence type="ECO:0000256" key="1">
    <source>
        <dbReference type="SAM" id="Phobius"/>
    </source>
</evidence>
<evidence type="ECO:0000313" key="2">
    <source>
        <dbReference type="EMBL" id="SFK95444.1"/>
    </source>
</evidence>
<dbReference type="EMBL" id="FOSP01000022">
    <property type="protein sequence ID" value="SFK95444.1"/>
    <property type="molecule type" value="Genomic_DNA"/>
</dbReference>
<dbReference type="Proteomes" id="UP000199533">
    <property type="component" value="Unassembled WGS sequence"/>
</dbReference>
<feature type="transmembrane region" description="Helical" evidence="1">
    <location>
        <begin position="83"/>
        <end position="103"/>
    </location>
</feature>
<dbReference type="AlphaFoldDB" id="A0A1I4DPE0"/>
<gene>
    <name evidence="2" type="ORF">SAMN05216302_102243</name>
</gene>
<keyword evidence="1" id="KW-1133">Transmembrane helix</keyword>